<keyword evidence="5 9" id="KW-0378">Hydrolase</keyword>
<comment type="similarity">
    <text evidence="3">Belongs to the Nudix hydrolase family. NudK subfamily.</text>
</comment>
<dbReference type="GO" id="GO:0016787">
    <property type="term" value="F:hydrolase activity"/>
    <property type="evidence" value="ECO:0007669"/>
    <property type="project" value="UniProtKB-KW"/>
</dbReference>
<dbReference type="InterPro" id="IPR000086">
    <property type="entry name" value="NUDIX_hydrolase_dom"/>
</dbReference>
<dbReference type="Pfam" id="PF00293">
    <property type="entry name" value="NUDIX"/>
    <property type="match status" value="1"/>
</dbReference>
<dbReference type="SUPFAM" id="SSF55811">
    <property type="entry name" value="Nudix"/>
    <property type="match status" value="1"/>
</dbReference>
<comment type="catalytic activity">
    <reaction evidence="1">
        <text>GDP-alpha-D-mannose + H2O = alpha-D-mannose 1-phosphate + GMP + 2 H(+)</text>
        <dbReference type="Rhea" id="RHEA:27978"/>
        <dbReference type="ChEBI" id="CHEBI:15377"/>
        <dbReference type="ChEBI" id="CHEBI:15378"/>
        <dbReference type="ChEBI" id="CHEBI:57527"/>
        <dbReference type="ChEBI" id="CHEBI:58115"/>
        <dbReference type="ChEBI" id="CHEBI:58409"/>
    </reaction>
</comment>
<gene>
    <name evidence="9" type="ORF">NUTIK01_27480</name>
</gene>
<keyword evidence="10" id="KW-1185">Reference proteome</keyword>
<dbReference type="RefSeq" id="WP_317975596.1">
    <property type="nucleotide sequence ID" value="NZ_BTFW01000001.1"/>
</dbReference>
<dbReference type="Proteomes" id="UP001187221">
    <property type="component" value="Unassembled WGS sequence"/>
</dbReference>
<dbReference type="InterPro" id="IPR015797">
    <property type="entry name" value="NUDIX_hydrolase-like_dom_sf"/>
</dbReference>
<evidence type="ECO:0000313" key="10">
    <source>
        <dbReference type="Proteomes" id="UP001187221"/>
    </source>
</evidence>
<name>A0ABQ6P9N4_9SPHN</name>
<dbReference type="EMBL" id="BTFW01000001">
    <property type="protein sequence ID" value="GMM61971.1"/>
    <property type="molecule type" value="Genomic_DNA"/>
</dbReference>
<feature type="domain" description="Nudix hydrolase" evidence="8">
    <location>
        <begin position="36"/>
        <end position="173"/>
    </location>
</feature>
<evidence type="ECO:0000256" key="5">
    <source>
        <dbReference type="ARBA" id="ARBA00022801"/>
    </source>
</evidence>
<comment type="caution">
    <text evidence="9">The sequence shown here is derived from an EMBL/GenBank/DDBJ whole genome shotgun (WGS) entry which is preliminary data.</text>
</comment>
<evidence type="ECO:0000256" key="3">
    <source>
        <dbReference type="ARBA" id="ARBA00007275"/>
    </source>
</evidence>
<organism evidence="9 10">
    <name type="scientific">Novosphingobium pituita</name>
    <dbReference type="NCBI Taxonomy" id="3056842"/>
    <lineage>
        <taxon>Bacteria</taxon>
        <taxon>Pseudomonadati</taxon>
        <taxon>Pseudomonadota</taxon>
        <taxon>Alphaproteobacteria</taxon>
        <taxon>Sphingomonadales</taxon>
        <taxon>Sphingomonadaceae</taxon>
        <taxon>Novosphingobium</taxon>
    </lineage>
</organism>
<evidence type="ECO:0000256" key="2">
    <source>
        <dbReference type="ARBA" id="ARBA00001946"/>
    </source>
</evidence>
<reference evidence="9 10" key="1">
    <citation type="submission" date="2023-06" db="EMBL/GenBank/DDBJ databases">
        <title>Draft genome sequence of Novosphingobium sp. strain IK01.</title>
        <authorList>
            <person name="Hatamoto M."/>
            <person name="Ikarashi T."/>
            <person name="Yamaguchi T."/>
        </authorList>
    </citation>
    <scope>NUCLEOTIDE SEQUENCE [LARGE SCALE GENOMIC DNA]</scope>
    <source>
        <strain evidence="9 10">IK01</strain>
    </source>
</reference>
<proteinExistence type="inferred from homology"/>
<dbReference type="PROSITE" id="PS51462">
    <property type="entry name" value="NUDIX"/>
    <property type="match status" value="1"/>
</dbReference>
<evidence type="ECO:0000256" key="6">
    <source>
        <dbReference type="ARBA" id="ARBA00032162"/>
    </source>
</evidence>
<protein>
    <recommendedName>
        <fullName evidence="4">GDP-mannose pyrophosphatase</fullName>
    </recommendedName>
    <alternativeName>
        <fullName evidence="6">GDP-mannose hydrolase</fullName>
    </alternativeName>
    <alternativeName>
        <fullName evidence="7">GDPMK</fullName>
    </alternativeName>
</protein>
<dbReference type="CDD" id="cd03424">
    <property type="entry name" value="NUDIX_ADPRase_Nudt5_UGPPase_Nudt14"/>
    <property type="match status" value="1"/>
</dbReference>
<dbReference type="PANTHER" id="PTHR11839">
    <property type="entry name" value="UDP/ADP-SUGAR PYROPHOSPHATASE"/>
    <property type="match status" value="1"/>
</dbReference>
<evidence type="ECO:0000256" key="1">
    <source>
        <dbReference type="ARBA" id="ARBA00000847"/>
    </source>
</evidence>
<accession>A0ABQ6P9N4</accession>
<dbReference type="PANTHER" id="PTHR11839:SF18">
    <property type="entry name" value="NUDIX HYDROLASE DOMAIN-CONTAINING PROTEIN"/>
    <property type="match status" value="1"/>
</dbReference>
<evidence type="ECO:0000259" key="8">
    <source>
        <dbReference type="PROSITE" id="PS51462"/>
    </source>
</evidence>
<evidence type="ECO:0000313" key="9">
    <source>
        <dbReference type="EMBL" id="GMM61971.1"/>
    </source>
</evidence>
<dbReference type="Gene3D" id="3.90.79.10">
    <property type="entry name" value="Nucleoside Triphosphate Pyrophosphohydrolase"/>
    <property type="match status" value="1"/>
</dbReference>
<comment type="cofactor">
    <cofactor evidence="2">
        <name>Mg(2+)</name>
        <dbReference type="ChEBI" id="CHEBI:18420"/>
    </cofactor>
</comment>
<sequence length="182" mass="19940">MSLEDEYRDNPEETRWEGRFIVARTRGRWEYVGRSRNIRAAVILAITENREVVLVEQFRVPLGRPCIELPAGLIGDDDSSAGEDAASAAARELEEETGYRPARMESLGEFWSSPGMVSESFTLFRAHGLTRVSAGGGLEDEGITVHHVPLDAIPAYIADCRAKGMAVDVKILTLLGPQLLAG</sequence>
<evidence type="ECO:0000256" key="7">
    <source>
        <dbReference type="ARBA" id="ARBA00032272"/>
    </source>
</evidence>
<evidence type="ECO:0000256" key="4">
    <source>
        <dbReference type="ARBA" id="ARBA00016377"/>
    </source>
</evidence>